<evidence type="ECO:0000259" key="1">
    <source>
        <dbReference type="Pfam" id="PF08241"/>
    </source>
</evidence>
<dbReference type="Pfam" id="PF08241">
    <property type="entry name" value="Methyltransf_11"/>
    <property type="match status" value="1"/>
</dbReference>
<keyword evidence="3" id="KW-1185">Reference proteome</keyword>
<dbReference type="GO" id="GO:0008757">
    <property type="term" value="F:S-adenosylmethionine-dependent methyltransferase activity"/>
    <property type="evidence" value="ECO:0007669"/>
    <property type="project" value="InterPro"/>
</dbReference>
<dbReference type="SUPFAM" id="SSF53335">
    <property type="entry name" value="S-adenosyl-L-methionine-dependent methyltransferases"/>
    <property type="match status" value="1"/>
</dbReference>
<comment type="caution">
    <text evidence="2">The sequence shown here is derived from an EMBL/GenBank/DDBJ whole genome shotgun (WGS) entry which is preliminary data.</text>
</comment>
<dbReference type="InParanoid" id="A0A420XNS6"/>
<feature type="domain" description="Methyltransferase type 11" evidence="1">
    <location>
        <begin position="51"/>
        <end position="148"/>
    </location>
</feature>
<dbReference type="InterPro" id="IPR029063">
    <property type="entry name" value="SAM-dependent_MTases_sf"/>
</dbReference>
<name>A0A420XNS6_9ACTN</name>
<dbReference type="Gene3D" id="3.40.50.150">
    <property type="entry name" value="Vaccinia Virus protein VP39"/>
    <property type="match status" value="1"/>
</dbReference>
<accession>A0A420XNS6</accession>
<dbReference type="OrthoDB" id="9777638at2"/>
<dbReference type="AlphaFoldDB" id="A0A420XNS6"/>
<evidence type="ECO:0000313" key="2">
    <source>
        <dbReference type="EMBL" id="RKS73851.1"/>
    </source>
</evidence>
<dbReference type="InterPro" id="IPR013216">
    <property type="entry name" value="Methyltransf_11"/>
</dbReference>
<reference evidence="2 3" key="1">
    <citation type="submission" date="2018-10" db="EMBL/GenBank/DDBJ databases">
        <title>Genomic Encyclopedia of Archaeal and Bacterial Type Strains, Phase II (KMG-II): from individual species to whole genera.</title>
        <authorList>
            <person name="Goeker M."/>
        </authorList>
    </citation>
    <scope>NUCLEOTIDE SEQUENCE [LARGE SCALE GENOMIC DNA]</scope>
    <source>
        <strain evidence="2 3">RP-AC37</strain>
    </source>
</reference>
<dbReference type="EMBL" id="RBWV01000012">
    <property type="protein sequence ID" value="RKS73851.1"/>
    <property type="molecule type" value="Genomic_DNA"/>
</dbReference>
<keyword evidence="2" id="KW-0808">Transferase</keyword>
<evidence type="ECO:0000313" key="3">
    <source>
        <dbReference type="Proteomes" id="UP000281955"/>
    </source>
</evidence>
<dbReference type="Proteomes" id="UP000281955">
    <property type="component" value="Unassembled WGS sequence"/>
</dbReference>
<organism evidence="2 3">
    <name type="scientific">Motilibacter peucedani</name>
    <dbReference type="NCBI Taxonomy" id="598650"/>
    <lineage>
        <taxon>Bacteria</taxon>
        <taxon>Bacillati</taxon>
        <taxon>Actinomycetota</taxon>
        <taxon>Actinomycetes</taxon>
        <taxon>Motilibacterales</taxon>
        <taxon>Motilibacteraceae</taxon>
        <taxon>Motilibacter</taxon>
    </lineage>
</organism>
<keyword evidence="2" id="KW-0830">Ubiquinone</keyword>
<dbReference type="GO" id="GO:0032259">
    <property type="term" value="P:methylation"/>
    <property type="evidence" value="ECO:0007669"/>
    <property type="project" value="UniProtKB-KW"/>
</dbReference>
<keyword evidence="2" id="KW-0489">Methyltransferase</keyword>
<protein>
    <submittedName>
        <fullName evidence="2">Ubiquinone/menaquinone biosynthesis C-methylase UbiE</fullName>
    </submittedName>
</protein>
<gene>
    <name evidence="2" type="ORF">CLV35_2344</name>
</gene>
<proteinExistence type="predicted"/>
<dbReference type="RefSeq" id="WP_121193656.1">
    <property type="nucleotide sequence ID" value="NZ_RBWV01000012.1"/>
</dbReference>
<sequence length="279" mass="29486">MADDGEAAPPGAAGLFDRVADTYDQVGVPWFGPIAEGLVEQLAPRSGEHALDVGCGRGAVLLPLARAVGADGSAVGIDLAPRMVAAAAQAARAEQLHHVDVRVGDASAPEVPARSFDLVASSLVLFFLPDPLAAVRAWVQLLRPGGRLGVSTFGPNDPLWDRVDAVFAPYLPPGLRDARTSGTRGPFGSDEGMEQLLAAAGLRAVRTVGTTCPVVLAGADHWYEFSWSHGQRAMWEAVPPERREEVRAAAYAVLEEGRRADGSIRFEQHVRYTLGSAPP</sequence>
<dbReference type="PANTHER" id="PTHR43861:SF1">
    <property type="entry name" value="TRANS-ACONITATE 2-METHYLTRANSFERASE"/>
    <property type="match status" value="1"/>
</dbReference>
<dbReference type="PANTHER" id="PTHR43861">
    <property type="entry name" value="TRANS-ACONITATE 2-METHYLTRANSFERASE-RELATED"/>
    <property type="match status" value="1"/>
</dbReference>
<dbReference type="CDD" id="cd02440">
    <property type="entry name" value="AdoMet_MTases"/>
    <property type="match status" value="1"/>
</dbReference>